<dbReference type="STRING" id="1561998.A0A1I7U8Q5"/>
<evidence type="ECO:0000313" key="2">
    <source>
        <dbReference type="WBParaSite" id="Csp11.Scaffold629.g15995.t1"/>
    </source>
</evidence>
<evidence type="ECO:0000313" key="1">
    <source>
        <dbReference type="Proteomes" id="UP000095282"/>
    </source>
</evidence>
<keyword evidence="1" id="KW-1185">Reference proteome</keyword>
<reference evidence="2" key="1">
    <citation type="submission" date="2016-11" db="UniProtKB">
        <authorList>
            <consortium name="WormBaseParasite"/>
        </authorList>
    </citation>
    <scope>IDENTIFICATION</scope>
</reference>
<accession>A0A1I7U8Q5</accession>
<protein>
    <submittedName>
        <fullName evidence="2">Zonadhesin</fullName>
    </submittedName>
</protein>
<dbReference type="Proteomes" id="UP000095282">
    <property type="component" value="Unplaced"/>
</dbReference>
<organism evidence="1 2">
    <name type="scientific">Caenorhabditis tropicalis</name>
    <dbReference type="NCBI Taxonomy" id="1561998"/>
    <lineage>
        <taxon>Eukaryota</taxon>
        <taxon>Metazoa</taxon>
        <taxon>Ecdysozoa</taxon>
        <taxon>Nematoda</taxon>
        <taxon>Chromadorea</taxon>
        <taxon>Rhabditida</taxon>
        <taxon>Rhabditina</taxon>
        <taxon>Rhabditomorpha</taxon>
        <taxon>Rhabditoidea</taxon>
        <taxon>Rhabditidae</taxon>
        <taxon>Peloderinae</taxon>
        <taxon>Caenorhabditis</taxon>
    </lineage>
</organism>
<name>A0A1I7U8Q5_9PELO</name>
<dbReference type="AlphaFoldDB" id="A0A1I7U8Q5"/>
<sequence length="198" mass="21648">MKILDGKIIIDINGMKPRVLKNQDIRIKFARYYRRYGFASRLTNGLILLEKVDIEWRNRVERVQNGTIKVIDCNVYSPNDVIPTTTVPTTVTTTTKTTRKTTKSTKKIITIPPTVPSTVTTTVTTNPPTVAPPTTTVAEDTTLGKIITSEPTTVPTVPPGDPSTVPDPTVPDIATTTVPPATITQQNETTIGEKYQAS</sequence>
<dbReference type="WBParaSite" id="Csp11.Scaffold629.g15995.t1">
    <property type="protein sequence ID" value="Csp11.Scaffold629.g15995.t1"/>
    <property type="gene ID" value="Csp11.Scaffold629.g15995"/>
</dbReference>
<proteinExistence type="predicted"/>